<evidence type="ECO:0000313" key="3">
    <source>
        <dbReference type="Proteomes" id="UP000218896"/>
    </source>
</evidence>
<dbReference type="AlphaFoldDB" id="A0A2A2EXC3"/>
<name>A0A2A2EXC3_9GAMM</name>
<dbReference type="Pfam" id="PF14321">
    <property type="entry name" value="DUF4382"/>
    <property type="match status" value="1"/>
</dbReference>
<evidence type="ECO:0000313" key="2">
    <source>
        <dbReference type="EMBL" id="PAU77104.1"/>
    </source>
</evidence>
<sequence length="308" mass="32825">MTSNALKPLAIAVLAASTTGLTGCFSSSSSGGDSGSLSLGITDAPVDSLEEVNISFTSITLNHSNGERIEIELNEEQLAEQPIDLLTLQRGNAASLIADEEVPAGEYEWIRLNVVDNQTFPDMYVVKEDNGGTADLAVQSARGLQLSSGFTVPQGGSADFTVDFDLRSAITDPQGQDGYFLRPSLRLVDNSEVGAIEGTVFSNVISNQCNENTSFNGAVYVYEGQNAEPIDYNSKTDKEPLMTAAVEQPESGGELNYRAAFLTEGDYTIGYTCDADDPDADNDLTFTGTRNVTVSANETQTEDFDGSQ</sequence>
<protein>
    <recommendedName>
        <fullName evidence="1">DUF4382 domain-containing protein</fullName>
    </recommendedName>
</protein>
<dbReference type="PROSITE" id="PS51257">
    <property type="entry name" value="PROKAR_LIPOPROTEIN"/>
    <property type="match status" value="1"/>
</dbReference>
<dbReference type="EMBL" id="NSKD01000010">
    <property type="protein sequence ID" value="PAU77104.1"/>
    <property type="molecule type" value="Genomic_DNA"/>
</dbReference>
<keyword evidence="3" id="KW-1185">Reference proteome</keyword>
<gene>
    <name evidence="2" type="ORF">CK501_15330</name>
</gene>
<reference evidence="2 3" key="1">
    <citation type="submission" date="2017-08" db="EMBL/GenBank/DDBJ databases">
        <title>Halovibrio sewagensis sp. nov., isolated from wastewater of high salinity.</title>
        <authorList>
            <person name="Dong X."/>
            <person name="Zhang G."/>
        </authorList>
    </citation>
    <scope>NUCLEOTIDE SEQUENCE [LARGE SCALE GENOMIC DNA]</scope>
    <source>
        <strain evidence="2 3">YL5-2</strain>
    </source>
</reference>
<dbReference type="Proteomes" id="UP000218896">
    <property type="component" value="Unassembled WGS sequence"/>
</dbReference>
<dbReference type="InterPro" id="IPR025491">
    <property type="entry name" value="DUF4382"/>
</dbReference>
<accession>A0A2A2EXC3</accession>
<dbReference type="OrthoDB" id="7062064at2"/>
<comment type="caution">
    <text evidence="2">The sequence shown here is derived from an EMBL/GenBank/DDBJ whole genome shotgun (WGS) entry which is preliminary data.</text>
</comment>
<evidence type="ECO:0000259" key="1">
    <source>
        <dbReference type="Pfam" id="PF14321"/>
    </source>
</evidence>
<organism evidence="2 3">
    <name type="scientific">Halovibrio salipaludis</name>
    <dbReference type="NCBI Taxonomy" id="2032626"/>
    <lineage>
        <taxon>Bacteria</taxon>
        <taxon>Pseudomonadati</taxon>
        <taxon>Pseudomonadota</taxon>
        <taxon>Gammaproteobacteria</taxon>
        <taxon>Oceanospirillales</taxon>
        <taxon>Halomonadaceae</taxon>
        <taxon>Halovibrio</taxon>
    </lineage>
</organism>
<dbReference type="RefSeq" id="WP_095618637.1">
    <property type="nucleotide sequence ID" value="NZ_NSKD01000010.1"/>
</dbReference>
<proteinExistence type="predicted"/>
<feature type="domain" description="DUF4382" evidence="1">
    <location>
        <begin position="35"/>
        <end position="183"/>
    </location>
</feature>